<sequence length="607" mass="68179">MKILSNLFWTFFLSQFLKVTIAVLLLSNTISCADKKTSSDCKDCISKPGKYSRYSNPIYADEYDLTSQYVEMRDGVKLAIDICRPKDKTTGKVMTKPLPVLWMHTPYNRRYNGNYDDMTVECYAGTAAKLIKYGYVVATVDYRGLYGSFGHNENFNRGQWINAAQTDAYDITEWLAAQTWSNGNIGMWGCSATGGSQIQAATTAPPHLKAIFPMSFEFDVYDFRAAGGMSTTFRPWPQPNDGLTAQQRRDLMAAPVDGDNNKTLLKQAIAEHEGTIESLGDIPFRNSYSTALTDKASKQWWIHSSPSNYLNEINKSKIAMYMAVNWDEGNTKPGPFLAFNNFTVPRKLIIGPGVHCDWYTSTELTGFDILTEELRFFDYWLKGIDNGIMDEDPVYYYTYNAPKGKEWQSAKAWPLPEEKRVNFYLGEGTLSRKIPEKKGKDEALVSHDFKPNTTTNGAVIYETEVLTKDIQVTGHPTISLWVSSSESDGDFVATIQDVSPDGKLTSYNVQGQLRASMRKLAAPPYNKLGLPYHSCNKDDVQLLTPGEPTQLEFSILPISMIFKAGHKIQLAISFSGRGTPRLNPTPKVTIYRDKKHPSILTLPIVEL</sequence>
<dbReference type="InterPro" id="IPR013736">
    <property type="entry name" value="Xaa-Pro_dipept_C"/>
</dbReference>
<gene>
    <name evidence="3" type="ORF">QVZ41_12010</name>
</gene>
<dbReference type="Gene3D" id="2.60.120.260">
    <property type="entry name" value="Galactose-binding domain-like"/>
    <property type="match status" value="1"/>
</dbReference>
<keyword evidence="4" id="KW-1185">Reference proteome</keyword>
<dbReference type="GO" id="GO:0016787">
    <property type="term" value="F:hydrolase activity"/>
    <property type="evidence" value="ECO:0007669"/>
    <property type="project" value="UniProtKB-KW"/>
</dbReference>
<dbReference type="InterPro" id="IPR005674">
    <property type="entry name" value="CocE/Ser_esterase"/>
</dbReference>
<dbReference type="InterPro" id="IPR000383">
    <property type="entry name" value="Xaa-Pro-like_dom"/>
</dbReference>
<evidence type="ECO:0000256" key="1">
    <source>
        <dbReference type="ARBA" id="ARBA00022801"/>
    </source>
</evidence>
<dbReference type="Pfam" id="PF08530">
    <property type="entry name" value="PepX_C"/>
    <property type="match status" value="1"/>
</dbReference>
<dbReference type="InterPro" id="IPR008979">
    <property type="entry name" value="Galactose-bd-like_sf"/>
</dbReference>
<keyword evidence="1 3" id="KW-0378">Hydrolase</keyword>
<organism evidence="3 4">
    <name type="scientific">Wenyingzhuangia gilva</name>
    <dbReference type="NCBI Taxonomy" id="3057677"/>
    <lineage>
        <taxon>Bacteria</taxon>
        <taxon>Pseudomonadati</taxon>
        <taxon>Bacteroidota</taxon>
        <taxon>Flavobacteriia</taxon>
        <taxon>Flavobacteriales</taxon>
        <taxon>Flavobacteriaceae</taxon>
        <taxon>Wenyingzhuangia</taxon>
    </lineage>
</organism>
<dbReference type="Proteomes" id="UP001168642">
    <property type="component" value="Unassembled WGS sequence"/>
</dbReference>
<evidence type="ECO:0000259" key="2">
    <source>
        <dbReference type="SMART" id="SM00939"/>
    </source>
</evidence>
<dbReference type="InterPro" id="IPR029058">
    <property type="entry name" value="AB_hydrolase_fold"/>
</dbReference>
<evidence type="ECO:0000313" key="4">
    <source>
        <dbReference type="Proteomes" id="UP001168642"/>
    </source>
</evidence>
<dbReference type="RefSeq" id="WP_302884838.1">
    <property type="nucleotide sequence ID" value="NZ_JAUMIT010000006.1"/>
</dbReference>
<dbReference type="SMART" id="SM00939">
    <property type="entry name" value="PepX_C"/>
    <property type="match status" value="1"/>
</dbReference>
<dbReference type="SUPFAM" id="SSF49785">
    <property type="entry name" value="Galactose-binding domain-like"/>
    <property type="match status" value="1"/>
</dbReference>
<evidence type="ECO:0000313" key="3">
    <source>
        <dbReference type="EMBL" id="MDO3695565.1"/>
    </source>
</evidence>
<accession>A0ABT8VUB0</accession>
<dbReference type="Gene3D" id="3.40.50.1820">
    <property type="entry name" value="alpha/beta hydrolase"/>
    <property type="match status" value="1"/>
</dbReference>
<feature type="domain" description="Xaa-Pro dipeptidyl-peptidase C-terminal" evidence="2">
    <location>
        <begin position="374"/>
        <end position="601"/>
    </location>
</feature>
<dbReference type="SUPFAM" id="SSF53474">
    <property type="entry name" value="alpha/beta-Hydrolases"/>
    <property type="match status" value="1"/>
</dbReference>
<protein>
    <submittedName>
        <fullName evidence="3">CocE/NonD family hydrolase</fullName>
    </submittedName>
</protein>
<dbReference type="EMBL" id="JAUMIT010000006">
    <property type="protein sequence ID" value="MDO3695565.1"/>
    <property type="molecule type" value="Genomic_DNA"/>
</dbReference>
<proteinExistence type="predicted"/>
<dbReference type="Pfam" id="PF02129">
    <property type="entry name" value="Peptidase_S15"/>
    <property type="match status" value="1"/>
</dbReference>
<dbReference type="NCBIfam" id="TIGR00976">
    <property type="entry name" value="CocE_NonD"/>
    <property type="match status" value="2"/>
</dbReference>
<name>A0ABT8VUB0_9FLAO</name>
<reference evidence="3" key="1">
    <citation type="submission" date="2023-07" db="EMBL/GenBank/DDBJ databases">
        <title>Wenyingzhuangia sp. chi5 genome sequencing and assembly.</title>
        <authorList>
            <person name="Park S."/>
        </authorList>
    </citation>
    <scope>NUCLEOTIDE SEQUENCE</scope>
    <source>
        <strain evidence="3">Chi5</strain>
    </source>
</reference>
<comment type="caution">
    <text evidence="3">The sequence shown here is derived from an EMBL/GenBank/DDBJ whole genome shotgun (WGS) entry which is preliminary data.</text>
</comment>
<dbReference type="Gene3D" id="1.10.3020.10">
    <property type="entry name" value="alpha-amino acid ester hydrolase ( Helical cap domain)"/>
    <property type="match status" value="1"/>
</dbReference>